<dbReference type="AlphaFoldDB" id="A0A6A6DAE9"/>
<protein>
    <submittedName>
        <fullName evidence="1">Uncharacterized protein</fullName>
    </submittedName>
</protein>
<accession>A0A6A6DAE9</accession>
<keyword evidence="2" id="KW-1185">Reference proteome</keyword>
<name>A0A6A6DAE9_9PEZI</name>
<gene>
    <name evidence="1" type="ORF">K469DRAFT_756528</name>
</gene>
<reference evidence="1" key="1">
    <citation type="journal article" date="2020" name="Stud. Mycol.">
        <title>101 Dothideomycetes genomes: a test case for predicting lifestyles and emergence of pathogens.</title>
        <authorList>
            <person name="Haridas S."/>
            <person name="Albert R."/>
            <person name="Binder M."/>
            <person name="Bloem J."/>
            <person name="Labutti K."/>
            <person name="Salamov A."/>
            <person name="Andreopoulos B."/>
            <person name="Baker S."/>
            <person name="Barry K."/>
            <person name="Bills G."/>
            <person name="Bluhm B."/>
            <person name="Cannon C."/>
            <person name="Castanera R."/>
            <person name="Culley D."/>
            <person name="Daum C."/>
            <person name="Ezra D."/>
            <person name="Gonzalez J."/>
            <person name="Henrissat B."/>
            <person name="Kuo A."/>
            <person name="Liang C."/>
            <person name="Lipzen A."/>
            <person name="Lutzoni F."/>
            <person name="Magnuson J."/>
            <person name="Mondo S."/>
            <person name="Nolan M."/>
            <person name="Ohm R."/>
            <person name="Pangilinan J."/>
            <person name="Park H.-J."/>
            <person name="Ramirez L."/>
            <person name="Alfaro M."/>
            <person name="Sun H."/>
            <person name="Tritt A."/>
            <person name="Yoshinaga Y."/>
            <person name="Zwiers L.-H."/>
            <person name="Turgeon B."/>
            <person name="Goodwin S."/>
            <person name="Spatafora J."/>
            <person name="Crous P."/>
            <person name="Grigoriev I."/>
        </authorList>
    </citation>
    <scope>NUCLEOTIDE SEQUENCE</scope>
    <source>
        <strain evidence="1">CBS 207.26</strain>
    </source>
</reference>
<dbReference type="OrthoDB" id="10623620at2759"/>
<organism evidence="1 2">
    <name type="scientific">Zopfia rhizophila CBS 207.26</name>
    <dbReference type="NCBI Taxonomy" id="1314779"/>
    <lineage>
        <taxon>Eukaryota</taxon>
        <taxon>Fungi</taxon>
        <taxon>Dikarya</taxon>
        <taxon>Ascomycota</taxon>
        <taxon>Pezizomycotina</taxon>
        <taxon>Dothideomycetes</taxon>
        <taxon>Dothideomycetes incertae sedis</taxon>
        <taxon>Zopfiaceae</taxon>
        <taxon>Zopfia</taxon>
    </lineage>
</organism>
<proteinExistence type="predicted"/>
<evidence type="ECO:0000313" key="2">
    <source>
        <dbReference type="Proteomes" id="UP000800200"/>
    </source>
</evidence>
<evidence type="ECO:0000313" key="1">
    <source>
        <dbReference type="EMBL" id="KAF2174930.1"/>
    </source>
</evidence>
<dbReference type="Proteomes" id="UP000800200">
    <property type="component" value="Unassembled WGS sequence"/>
</dbReference>
<dbReference type="EMBL" id="ML994760">
    <property type="protein sequence ID" value="KAF2174930.1"/>
    <property type="molecule type" value="Genomic_DNA"/>
</dbReference>
<sequence length="328" mass="36686">MNSWGTDNVSRDSDHFNFEGNDVGGSAFDLLLATEEPETFGLRGDANIYQSSAHETYSDSKKNVPLGESYSRISSTTPNVAMGRSGRRALSSTEYTGRWDTVRQVQGNRAMAHAFSEDSSLGGQIAGDVRDYRSQLLGEGNVFPTDLRHDQYLTEDVSIGGEGSLEQQYSGLFTPPYMDGRGNSTMTPQHYSPFDFGTANNVQSAQTSTGHGSEVVLQQDNSDFMMLEQHHPAVPVAAVESEVEWVSAIQYVGTNLHENWLADRRKYPVINGRFYCPQCFYDSIYTSQTLGELVKSSPKSYRRSQELRRHWRDKHSKTGYLQIYATGY</sequence>